<dbReference type="PANTHER" id="PTHR33887:SF4">
    <property type="entry name" value="AB2-183"/>
    <property type="match status" value="1"/>
</dbReference>
<organism evidence="2 5">
    <name type="scientific">Rotaria sordida</name>
    <dbReference type="NCBI Taxonomy" id="392033"/>
    <lineage>
        <taxon>Eukaryota</taxon>
        <taxon>Metazoa</taxon>
        <taxon>Spiralia</taxon>
        <taxon>Gnathifera</taxon>
        <taxon>Rotifera</taxon>
        <taxon>Eurotatoria</taxon>
        <taxon>Bdelloidea</taxon>
        <taxon>Philodinida</taxon>
        <taxon>Philodinidae</taxon>
        <taxon>Rotaria</taxon>
    </lineage>
</organism>
<dbReference type="Proteomes" id="UP000663854">
    <property type="component" value="Unassembled WGS sequence"/>
</dbReference>
<dbReference type="EMBL" id="CAJNOL010000588">
    <property type="protein sequence ID" value="CAF1127612.1"/>
    <property type="molecule type" value="Genomic_DNA"/>
</dbReference>
<keyword evidence="6" id="KW-1185">Reference proteome</keyword>
<gene>
    <name evidence="3" type="ORF">JXQ802_LOCUS20538</name>
    <name evidence="4" type="ORF">JXQ802_LOCUS20565</name>
    <name evidence="2" type="ORF">PYM288_LOCUS939</name>
</gene>
<dbReference type="AlphaFoldDB" id="A0A813N2F2"/>
<evidence type="ECO:0000313" key="2">
    <source>
        <dbReference type="EMBL" id="CAF0730763.1"/>
    </source>
</evidence>
<dbReference type="EMBL" id="CAJNOH010000004">
    <property type="protein sequence ID" value="CAF0730763.1"/>
    <property type="molecule type" value="Genomic_DNA"/>
</dbReference>
<name>A0A813N2F2_9BILA</name>
<feature type="region of interest" description="Disordered" evidence="1">
    <location>
        <begin position="139"/>
        <end position="177"/>
    </location>
</feature>
<evidence type="ECO:0000313" key="4">
    <source>
        <dbReference type="EMBL" id="CAF1128229.1"/>
    </source>
</evidence>
<sequence>MEIRRNSSVSSVTGIRTADLRKQTISGPCTFIRIVHSENQQLLLNSYASCRRLLDHMKQVVGIPQDETIDLMDNEGKVKELNTHFDDYATQFLTARSTYYVLKVEVDSQTGEKRYTPSFNLDQIDQKLGTILTNSLNTLNKSVKQPKRPPGPSRQNTTVQSSANTPQSKTKRTSSRK</sequence>
<reference evidence="2" key="1">
    <citation type="submission" date="2021-02" db="EMBL/GenBank/DDBJ databases">
        <authorList>
            <person name="Nowell W R."/>
        </authorList>
    </citation>
    <scope>NUCLEOTIDE SEQUENCE</scope>
</reference>
<feature type="compositionally biased region" description="Polar residues" evidence="1">
    <location>
        <begin position="153"/>
        <end position="168"/>
    </location>
</feature>
<proteinExistence type="predicted"/>
<dbReference type="InterPro" id="IPR039471">
    <property type="entry name" value="CXorf65-like"/>
</dbReference>
<evidence type="ECO:0000313" key="5">
    <source>
        <dbReference type="Proteomes" id="UP000663854"/>
    </source>
</evidence>
<dbReference type="Pfam" id="PF15874">
    <property type="entry name" value="Il2rg"/>
    <property type="match status" value="1"/>
</dbReference>
<accession>A0A813N2F2</accession>
<protein>
    <submittedName>
        <fullName evidence="2">Uncharacterized protein</fullName>
    </submittedName>
</protein>
<evidence type="ECO:0000313" key="6">
    <source>
        <dbReference type="Proteomes" id="UP000663870"/>
    </source>
</evidence>
<comment type="caution">
    <text evidence="2">The sequence shown here is derived from an EMBL/GenBank/DDBJ whole genome shotgun (WGS) entry which is preliminary data.</text>
</comment>
<dbReference type="PANTHER" id="PTHR33887">
    <property type="entry name" value="PB1 DOMAIN-CONTAINING PROTEIN"/>
    <property type="match status" value="1"/>
</dbReference>
<dbReference type="EMBL" id="CAJNOL010000589">
    <property type="protein sequence ID" value="CAF1128229.1"/>
    <property type="molecule type" value="Genomic_DNA"/>
</dbReference>
<dbReference type="Proteomes" id="UP000663870">
    <property type="component" value="Unassembled WGS sequence"/>
</dbReference>
<evidence type="ECO:0000256" key="1">
    <source>
        <dbReference type="SAM" id="MobiDB-lite"/>
    </source>
</evidence>
<evidence type="ECO:0000313" key="3">
    <source>
        <dbReference type="EMBL" id="CAF1127612.1"/>
    </source>
</evidence>